<keyword evidence="1" id="KW-0472">Membrane</keyword>
<keyword evidence="1" id="KW-0812">Transmembrane</keyword>
<evidence type="ECO:0000256" key="1">
    <source>
        <dbReference type="SAM" id="Phobius"/>
    </source>
</evidence>
<organism evidence="2 4">
    <name type="scientific">Rhizophagus irregularis</name>
    <dbReference type="NCBI Taxonomy" id="588596"/>
    <lineage>
        <taxon>Eukaryota</taxon>
        <taxon>Fungi</taxon>
        <taxon>Fungi incertae sedis</taxon>
        <taxon>Mucoromycota</taxon>
        <taxon>Glomeromycotina</taxon>
        <taxon>Glomeromycetes</taxon>
        <taxon>Glomerales</taxon>
        <taxon>Glomeraceae</taxon>
        <taxon>Rhizophagus</taxon>
    </lineage>
</organism>
<protein>
    <submittedName>
        <fullName evidence="2">Uncharacterized protein</fullName>
    </submittedName>
</protein>
<reference evidence="2 4" key="2">
    <citation type="submission" date="2017-09" db="EMBL/GenBank/DDBJ databases">
        <title>Extensive intraspecific genome diversity in a model arbuscular mycorrhizal fungus.</title>
        <authorList>
            <person name="Chen E.C."/>
            <person name="Morin E."/>
            <person name="Beaudet D."/>
            <person name="Noel J."/>
            <person name="Ndikumana S."/>
            <person name="Charron P."/>
            <person name="St-Onge C."/>
            <person name="Giorgi J."/>
            <person name="Grigoriev I.V."/>
            <person name="Roux C."/>
            <person name="Martin F.M."/>
            <person name="Corradi N."/>
        </authorList>
    </citation>
    <scope>NUCLEOTIDE SEQUENCE [LARGE SCALE GENOMIC DNA]</scope>
    <source>
        <strain evidence="2 4">A5</strain>
    </source>
</reference>
<dbReference type="VEuPathDB" id="FungiDB:RhiirFUN_016407"/>
<feature type="transmembrane region" description="Helical" evidence="1">
    <location>
        <begin position="45"/>
        <end position="64"/>
    </location>
</feature>
<dbReference type="AlphaFoldDB" id="A0A2N0P329"/>
<comment type="caution">
    <text evidence="2">The sequence shown here is derived from an EMBL/GenBank/DDBJ whole genome shotgun (WGS) entry which is preliminary data.</text>
</comment>
<dbReference type="EMBL" id="LLXJ01000489">
    <property type="protein sequence ID" value="PKC09083.1"/>
    <property type="molecule type" value="Genomic_DNA"/>
</dbReference>
<gene>
    <name evidence="3" type="ORF">RhiirA5_416125</name>
    <name evidence="2" type="ORF">RhiirA5_427108</name>
</gene>
<reference evidence="2 4" key="1">
    <citation type="submission" date="2016-04" db="EMBL/GenBank/DDBJ databases">
        <title>Genome analyses suggest a sexual origin of heterokaryosis in a supposedly ancient asexual fungus.</title>
        <authorList>
            <person name="Ropars J."/>
            <person name="Sedzielewska K."/>
            <person name="Noel J."/>
            <person name="Charron P."/>
            <person name="Farinelli L."/>
            <person name="Marton T."/>
            <person name="Kruger M."/>
            <person name="Pelin A."/>
            <person name="Brachmann A."/>
            <person name="Corradi N."/>
        </authorList>
    </citation>
    <scope>NUCLEOTIDE SEQUENCE [LARGE SCALE GENOMIC DNA]</scope>
    <source>
        <strain evidence="2 4">A5</strain>
    </source>
</reference>
<keyword evidence="1" id="KW-1133">Transmembrane helix</keyword>
<evidence type="ECO:0000313" key="2">
    <source>
        <dbReference type="EMBL" id="PKC01193.1"/>
    </source>
</evidence>
<dbReference type="Proteomes" id="UP000232722">
    <property type="component" value="Unassembled WGS sequence"/>
</dbReference>
<sequence>MSAMITPRMILKREMFPAQTGRPRRWHDLREGVRDPSNNTLESTILLFLTRVVTLVIILGIFLIPKDPYPQWRSNVIKVEINPPGFEWFSTTQQHKVSYCLGRRIIKKRGTVIVREEGIHFSDSWTIKLQGLLLLKN</sequence>
<proteinExistence type="predicted"/>
<accession>A0A2N0P329</accession>
<evidence type="ECO:0000313" key="3">
    <source>
        <dbReference type="EMBL" id="PKC09083.1"/>
    </source>
</evidence>
<dbReference type="VEuPathDB" id="FungiDB:FUN_012061"/>
<evidence type="ECO:0000313" key="4">
    <source>
        <dbReference type="Proteomes" id="UP000232722"/>
    </source>
</evidence>
<name>A0A2N0P329_9GLOM</name>
<dbReference type="EMBL" id="LLXJ01001675">
    <property type="protein sequence ID" value="PKC01193.1"/>
    <property type="molecule type" value="Genomic_DNA"/>
</dbReference>